<dbReference type="Proteomes" id="UP001209570">
    <property type="component" value="Unassembled WGS sequence"/>
</dbReference>
<dbReference type="EMBL" id="JAKCXM010000147">
    <property type="protein sequence ID" value="KAJ0400740.1"/>
    <property type="molecule type" value="Genomic_DNA"/>
</dbReference>
<proteinExistence type="predicted"/>
<protein>
    <recommendedName>
        <fullName evidence="4">Golgin subfamily A member 7/ERF4 domain-containing protein</fullName>
    </recommendedName>
</protein>
<feature type="region of interest" description="Disordered" evidence="1">
    <location>
        <begin position="146"/>
        <end position="179"/>
    </location>
</feature>
<dbReference type="AlphaFoldDB" id="A0AAD5MAL2"/>
<evidence type="ECO:0000313" key="2">
    <source>
        <dbReference type="EMBL" id="KAJ0400740.1"/>
    </source>
</evidence>
<evidence type="ECO:0000313" key="3">
    <source>
        <dbReference type="Proteomes" id="UP001209570"/>
    </source>
</evidence>
<evidence type="ECO:0000256" key="1">
    <source>
        <dbReference type="SAM" id="MobiDB-lite"/>
    </source>
</evidence>
<sequence>MMMEPPAEKAPSSSTRGRRVLATLAPTGEIFVNGLASSYDDDWASHPQLERFMTCDEFQRAVAKINDALLDHWPCLPCTSFAYGCCVCTLGLSLYCASAQVREAEERTQLQLRRLNAQQCFASRQIEWRLVRAWYRRRSHIEISVADGAPEPTLPTQEEATARAPTNESMEARGPVVST</sequence>
<keyword evidence="3" id="KW-1185">Reference proteome</keyword>
<evidence type="ECO:0008006" key="4">
    <source>
        <dbReference type="Google" id="ProtNLM"/>
    </source>
</evidence>
<feature type="compositionally biased region" description="Polar residues" evidence="1">
    <location>
        <begin position="154"/>
        <end position="169"/>
    </location>
</feature>
<name>A0AAD5MAL2_PYTIN</name>
<gene>
    <name evidence="2" type="ORF">P43SY_005461</name>
</gene>
<reference evidence="2" key="1">
    <citation type="submission" date="2021-12" db="EMBL/GenBank/DDBJ databases">
        <title>Prjna785345.</title>
        <authorList>
            <person name="Rujirawat T."/>
            <person name="Krajaejun T."/>
        </authorList>
    </citation>
    <scope>NUCLEOTIDE SEQUENCE</scope>
    <source>
        <strain evidence="2">Pi057C3</strain>
    </source>
</reference>
<accession>A0AAD5MAL2</accession>
<organism evidence="2 3">
    <name type="scientific">Pythium insidiosum</name>
    <name type="common">Pythiosis disease agent</name>
    <dbReference type="NCBI Taxonomy" id="114742"/>
    <lineage>
        <taxon>Eukaryota</taxon>
        <taxon>Sar</taxon>
        <taxon>Stramenopiles</taxon>
        <taxon>Oomycota</taxon>
        <taxon>Peronosporomycetes</taxon>
        <taxon>Pythiales</taxon>
        <taxon>Pythiaceae</taxon>
        <taxon>Pythium</taxon>
    </lineage>
</organism>
<comment type="caution">
    <text evidence="2">The sequence shown here is derived from an EMBL/GenBank/DDBJ whole genome shotgun (WGS) entry which is preliminary data.</text>
</comment>